<dbReference type="PANTHER" id="PTHR37291">
    <property type="entry name" value="5-METHYLCYTOSINE-SPECIFIC RESTRICTION ENZYME B"/>
    <property type="match status" value="1"/>
</dbReference>
<proteinExistence type="predicted"/>
<dbReference type="SUPFAM" id="SSF52540">
    <property type="entry name" value="P-loop containing nucleoside triphosphate hydrolases"/>
    <property type="match status" value="1"/>
</dbReference>
<dbReference type="Proteomes" id="UP000660021">
    <property type="component" value="Unassembled WGS sequence"/>
</dbReference>
<dbReference type="PANTHER" id="PTHR37291:SF1">
    <property type="entry name" value="TYPE IV METHYL-DIRECTED RESTRICTION ENZYME ECOKMCRB SUBUNIT"/>
    <property type="match status" value="1"/>
</dbReference>
<reference evidence="2 3" key="1">
    <citation type="submission" date="2020-08" db="EMBL/GenBank/DDBJ databases">
        <title>Genome public.</title>
        <authorList>
            <person name="Liu C."/>
            <person name="Sun Q."/>
        </authorList>
    </citation>
    <scope>NUCLEOTIDE SEQUENCE [LARGE SCALE GENOMIC DNA]</scope>
    <source>
        <strain evidence="2 3">New-38</strain>
    </source>
</reference>
<dbReference type="EMBL" id="JACOPR010000012">
    <property type="protein sequence ID" value="MBC5731945.1"/>
    <property type="molecule type" value="Genomic_DNA"/>
</dbReference>
<sequence length="1091" mass="124243">MNQEILNKLKSTPELSPDVHDGSYELVRTIVSAYRDVDEATLDYQDLNAIYLMCIGTWRHSYDKKHEAVHTAHLSEARKQELDHLIDALKSRAEAGAYKNQEKAVSGTGHIGMFGTGFYSFQGKTDNQSVRAFIRMCVDLLDMTDDEEMFQRAASVLTKSFRGMQAAAASVVLHCLKPFSFPVINSNIGSEDIFSALGIELKSRGKLEAYVENCRKIKDFRDANFSFKNYRILDMAAWELSADPIRRVVSQYKESFAAWFPEEAYKWRAVQCFQEHWNPERADFAEMLKESFAQAGNLLDTNYSFPCKMIAFFAEKEPDTVRSMFQQLLAPGVDIVEQIQNFKQSADALLAKYQFKESMKQHYQGDRTICTYLFFAQPDRYFLYQYGKLKAFLAETGLQAACKMGDTQNVLAYQEVANQVLACVQQDSELLNMFEAKRAELGSAYYPDAEHHLLADDIIYFGSQLHKSDYWPTLAEYDPEISTEQWLKLLADRTICTVENLQILKAIQQAGGEATCKQLSLKLGDTSAHYNGSMIQFARRVQEKTGCPLVQNENNDQKWWPILFVGRTALQDQPGTYSWKLRNELADALELLAQRGGDNPMPFAKNTILYGPPGTGKTYQTANYAVAIIEGKSLEEVQAENHETVLERYRKYRQDGRIEFTTFHQSFGYEDFIEGIRPKFFGENEEEAGEIQYEITKGVFKAFCLKAQIPIADARQSPYGFSDTPSVWKVSLGGTGGHPLRNYCMQNDCIRIGWDEYGETVTDETNYFVGGKYVLNAFLNRMQLGDIVLSCYSARTIDAIGVITGDPEWLPNEDHYKRSRKVNWLLKGKKIDIEEFQLSRSLVQSTVYQLDTTAAEVIKALEKNGFAPTTAVGTKPYVFIIDEINRGNISKIFGELITLIEPSKRLGQSEGLQVRLPYSQKLFGIPDNVYLLGTMNTADRSIALLDTALRRRFSFVEMMPDSGVLDGIEVEGISISGLLTTLNRRIEVLFDREHTLGHAFFTPLRQSPSIETLGEIFRDKVIPLLQEYFYDDYEKICLILGDRKRPEQQQFFKVETADLQSLFGVEPDFEVNPTYHINPAAFFDVEVYRNL</sequence>
<comment type="caution">
    <text evidence="2">The sequence shown here is derived from an EMBL/GenBank/DDBJ whole genome shotgun (WGS) entry which is preliminary data.</text>
</comment>
<dbReference type="InterPro" id="IPR027417">
    <property type="entry name" value="P-loop_NTPase"/>
</dbReference>
<organism evidence="2 3">
    <name type="scientific">Pseudoflavonifractor hominis</name>
    <dbReference type="NCBI Taxonomy" id="2763059"/>
    <lineage>
        <taxon>Bacteria</taxon>
        <taxon>Bacillati</taxon>
        <taxon>Bacillota</taxon>
        <taxon>Clostridia</taxon>
        <taxon>Eubacteriales</taxon>
        <taxon>Oscillospiraceae</taxon>
        <taxon>Pseudoflavonifractor</taxon>
    </lineage>
</organism>
<evidence type="ECO:0000313" key="3">
    <source>
        <dbReference type="Proteomes" id="UP000660021"/>
    </source>
</evidence>
<name>A0ABR7HWQ1_9FIRM</name>
<keyword evidence="3" id="KW-1185">Reference proteome</keyword>
<evidence type="ECO:0000259" key="1">
    <source>
        <dbReference type="Pfam" id="PF07728"/>
    </source>
</evidence>
<protein>
    <submittedName>
        <fullName evidence="2">AAA family ATPase</fullName>
    </submittedName>
</protein>
<accession>A0ABR7HWQ1</accession>
<gene>
    <name evidence="2" type="ORF">H8S34_14070</name>
</gene>
<evidence type="ECO:0000313" key="2">
    <source>
        <dbReference type="EMBL" id="MBC5731945.1"/>
    </source>
</evidence>
<dbReference type="Pfam" id="PF07728">
    <property type="entry name" value="AAA_5"/>
    <property type="match status" value="1"/>
</dbReference>
<dbReference type="Gene3D" id="3.40.50.300">
    <property type="entry name" value="P-loop containing nucleotide triphosphate hydrolases"/>
    <property type="match status" value="1"/>
</dbReference>
<dbReference type="InterPro" id="IPR052934">
    <property type="entry name" value="Methyl-DNA_Rec/Restrict_Enz"/>
</dbReference>
<dbReference type="InterPro" id="IPR011704">
    <property type="entry name" value="ATPase_dyneun-rel_AAA"/>
</dbReference>
<dbReference type="RefSeq" id="WP_186964326.1">
    <property type="nucleotide sequence ID" value="NZ_JACOPR010000012.1"/>
</dbReference>
<feature type="domain" description="ATPase dynein-related AAA" evidence="1">
    <location>
        <begin position="851"/>
        <end position="953"/>
    </location>
</feature>